<gene>
    <name evidence="4" type="ORF">OGAPHI_004845</name>
</gene>
<dbReference type="AlphaFoldDB" id="A0A9P8T3S9"/>
<dbReference type="InterPro" id="IPR048364">
    <property type="entry name" value="Hikeshi-like_C"/>
</dbReference>
<dbReference type="InterPro" id="IPR031318">
    <property type="entry name" value="OPI10"/>
</dbReference>
<dbReference type="GO" id="GO:0006606">
    <property type="term" value="P:protein import into nucleus"/>
    <property type="evidence" value="ECO:0007669"/>
    <property type="project" value="TreeGrafter"/>
</dbReference>
<dbReference type="PANTHER" id="PTHR12925:SF0">
    <property type="entry name" value="PROTEIN HIKESHI"/>
    <property type="match status" value="1"/>
</dbReference>
<sequence length="224" mass="24982">MFGTTLAGRAVKLADQVDNLKYATTYDNISPNRIFHLSIFVVPNVPFDPNYSALIYYQFQKGGVPLSNFRLLGGLDVNKQSAIFKINPEAYTNSEQQQQHQLVTTEGDLDMDMETDQTVNADTTLVIGISVEPSASAALQLEQLKMSMAPKLALPAPPNISIQDIPLTKDQVESVSNKIIKNAYDYLSSFVDSTNRVPIKKFDDWWAKFKSKLASDPKFLDNLN</sequence>
<reference evidence="4" key="1">
    <citation type="journal article" date="2021" name="Open Biol.">
        <title>Shared evolutionary footprints suggest mitochondrial oxidative damage underlies multiple complex I losses in fungi.</title>
        <authorList>
            <person name="Schikora-Tamarit M.A."/>
            <person name="Marcet-Houben M."/>
            <person name="Nosek J."/>
            <person name="Gabaldon T."/>
        </authorList>
    </citation>
    <scope>NUCLEOTIDE SEQUENCE</scope>
    <source>
        <strain evidence="4">CBS6075</strain>
    </source>
</reference>
<dbReference type="EMBL" id="JAEUBE010000352">
    <property type="protein sequence ID" value="KAH3664131.1"/>
    <property type="molecule type" value="Genomic_DNA"/>
</dbReference>
<organism evidence="4 5">
    <name type="scientific">Ogataea philodendri</name>
    <dbReference type="NCBI Taxonomy" id="1378263"/>
    <lineage>
        <taxon>Eukaryota</taxon>
        <taxon>Fungi</taxon>
        <taxon>Dikarya</taxon>
        <taxon>Ascomycota</taxon>
        <taxon>Saccharomycotina</taxon>
        <taxon>Pichiomycetes</taxon>
        <taxon>Pichiales</taxon>
        <taxon>Pichiaceae</taxon>
        <taxon>Ogataea</taxon>
    </lineage>
</organism>
<evidence type="ECO:0000256" key="1">
    <source>
        <dbReference type="ARBA" id="ARBA00006623"/>
    </source>
</evidence>
<dbReference type="InterPro" id="IPR008493">
    <property type="entry name" value="Hikeshi-like_N"/>
</dbReference>
<dbReference type="Pfam" id="PF05603">
    <property type="entry name" value="Hikeshi-like_N"/>
    <property type="match status" value="1"/>
</dbReference>
<reference evidence="4" key="2">
    <citation type="submission" date="2021-01" db="EMBL/GenBank/DDBJ databases">
        <authorList>
            <person name="Schikora-Tamarit M.A."/>
        </authorList>
    </citation>
    <scope>NUCLEOTIDE SEQUENCE</scope>
    <source>
        <strain evidence="4">CBS6075</strain>
    </source>
</reference>
<dbReference type="RefSeq" id="XP_046060411.1">
    <property type="nucleotide sequence ID" value="XM_046205967.1"/>
</dbReference>
<dbReference type="GO" id="GO:0005634">
    <property type="term" value="C:nucleus"/>
    <property type="evidence" value="ECO:0007669"/>
    <property type="project" value="TreeGrafter"/>
</dbReference>
<comment type="caution">
    <text evidence="4">The sequence shown here is derived from an EMBL/GenBank/DDBJ whole genome shotgun (WGS) entry which is preliminary data.</text>
</comment>
<evidence type="ECO:0000259" key="2">
    <source>
        <dbReference type="Pfam" id="PF05603"/>
    </source>
</evidence>
<evidence type="ECO:0008006" key="6">
    <source>
        <dbReference type="Google" id="ProtNLM"/>
    </source>
</evidence>
<proteinExistence type="inferred from homology"/>
<name>A0A9P8T3S9_9ASCO</name>
<protein>
    <recommendedName>
        <fullName evidence="6">Hikeshi-like domain-containing protein</fullName>
    </recommendedName>
</protein>
<feature type="domain" description="Hikeshi-like N-terminal" evidence="2">
    <location>
        <begin position="6"/>
        <end position="146"/>
    </location>
</feature>
<evidence type="ECO:0000313" key="5">
    <source>
        <dbReference type="Proteomes" id="UP000769157"/>
    </source>
</evidence>
<dbReference type="GeneID" id="70236810"/>
<keyword evidence="5" id="KW-1185">Reference proteome</keyword>
<accession>A0A9P8T3S9</accession>
<dbReference type="Pfam" id="PF21057">
    <property type="entry name" value="Hikeshi-like_C"/>
    <property type="match status" value="1"/>
</dbReference>
<comment type="similarity">
    <text evidence="1">Belongs to the OPI10 family.</text>
</comment>
<dbReference type="GO" id="GO:0005829">
    <property type="term" value="C:cytosol"/>
    <property type="evidence" value="ECO:0007669"/>
    <property type="project" value="TreeGrafter"/>
</dbReference>
<dbReference type="GO" id="GO:0061608">
    <property type="term" value="F:nuclear import signal receptor activity"/>
    <property type="evidence" value="ECO:0007669"/>
    <property type="project" value="TreeGrafter"/>
</dbReference>
<dbReference type="OrthoDB" id="10248398at2759"/>
<evidence type="ECO:0000313" key="4">
    <source>
        <dbReference type="EMBL" id="KAH3664131.1"/>
    </source>
</evidence>
<evidence type="ECO:0000259" key="3">
    <source>
        <dbReference type="Pfam" id="PF21057"/>
    </source>
</evidence>
<dbReference type="Proteomes" id="UP000769157">
    <property type="component" value="Unassembled WGS sequence"/>
</dbReference>
<feature type="domain" description="Hikeshi-like C-terminal" evidence="3">
    <location>
        <begin position="171"/>
        <end position="222"/>
    </location>
</feature>
<dbReference type="PANTHER" id="PTHR12925">
    <property type="entry name" value="HIKESHI FAMILY MEMBER"/>
    <property type="match status" value="1"/>
</dbReference>